<dbReference type="Proteomes" id="UP000094147">
    <property type="component" value="Chromosome"/>
</dbReference>
<reference evidence="3" key="1">
    <citation type="submission" date="2015-08" db="EMBL/GenBank/DDBJ databases">
        <authorList>
            <person name="Kim K.M."/>
        </authorList>
    </citation>
    <scope>NUCLEOTIDE SEQUENCE [LARGE SCALE GENOMIC DNA]</scope>
    <source>
        <strain evidence="3">KCTC 23892</strain>
    </source>
</reference>
<protein>
    <submittedName>
        <fullName evidence="2">Acetyltransferase</fullName>
    </submittedName>
</protein>
<keyword evidence="2" id="KW-0808">Transferase</keyword>
<dbReference type="GO" id="GO:0016740">
    <property type="term" value="F:transferase activity"/>
    <property type="evidence" value="ECO:0007669"/>
    <property type="project" value="UniProtKB-KW"/>
</dbReference>
<dbReference type="InterPro" id="IPR031165">
    <property type="entry name" value="GNAT_YJDJ"/>
</dbReference>
<dbReference type="PANTHER" id="PTHR31435:SF9">
    <property type="entry name" value="PROTEIN NATD1"/>
    <property type="match status" value="1"/>
</dbReference>
<dbReference type="KEGG" id="ksd:KS2013_1987"/>
<evidence type="ECO:0000313" key="2">
    <source>
        <dbReference type="EMBL" id="AOE50696.1"/>
    </source>
</evidence>
<organism evidence="2 3">
    <name type="scientific">Kangiella sediminilitoris</name>
    <dbReference type="NCBI Taxonomy" id="1144748"/>
    <lineage>
        <taxon>Bacteria</taxon>
        <taxon>Pseudomonadati</taxon>
        <taxon>Pseudomonadota</taxon>
        <taxon>Gammaproteobacteria</taxon>
        <taxon>Kangiellales</taxon>
        <taxon>Kangiellaceae</taxon>
        <taxon>Kangiella</taxon>
    </lineage>
</organism>
<sequence length="92" mass="10627">MKYKAVHQPMDKRFIVPLEDDHKAVVSYEMQGDILKLVHSEVPEELRGKGYGSVMMEAVLKAIEQEGYKIVPVCSYVKHYISKHDEWQHLAA</sequence>
<dbReference type="PANTHER" id="PTHR31435">
    <property type="entry name" value="PROTEIN NATD1"/>
    <property type="match status" value="1"/>
</dbReference>
<keyword evidence="3" id="KW-1185">Reference proteome</keyword>
<dbReference type="OrthoDB" id="6198075at2"/>
<evidence type="ECO:0000313" key="3">
    <source>
        <dbReference type="Proteomes" id="UP000094147"/>
    </source>
</evidence>
<feature type="domain" description="N-acetyltransferase" evidence="1">
    <location>
        <begin position="6"/>
        <end position="92"/>
    </location>
</feature>
<evidence type="ECO:0000259" key="1">
    <source>
        <dbReference type="PROSITE" id="PS51729"/>
    </source>
</evidence>
<dbReference type="InterPro" id="IPR045057">
    <property type="entry name" value="Gcn5-rel_NAT"/>
</dbReference>
<dbReference type="EMBL" id="CP012418">
    <property type="protein sequence ID" value="AOE50696.1"/>
    <property type="molecule type" value="Genomic_DNA"/>
</dbReference>
<dbReference type="Pfam" id="PF14542">
    <property type="entry name" value="Acetyltransf_CG"/>
    <property type="match status" value="1"/>
</dbReference>
<dbReference type="Gene3D" id="3.40.630.30">
    <property type="match status" value="1"/>
</dbReference>
<dbReference type="InterPro" id="IPR016181">
    <property type="entry name" value="Acyl_CoA_acyltransferase"/>
</dbReference>
<name>A0A1B3BD01_9GAMM</name>
<dbReference type="AlphaFoldDB" id="A0A1B3BD01"/>
<dbReference type="RefSeq" id="WP_068993323.1">
    <property type="nucleotide sequence ID" value="NZ_CP012418.1"/>
</dbReference>
<accession>A0A1B3BD01</accession>
<dbReference type="PROSITE" id="PS51729">
    <property type="entry name" value="GNAT_YJDJ"/>
    <property type="match status" value="1"/>
</dbReference>
<dbReference type="SUPFAM" id="SSF55729">
    <property type="entry name" value="Acyl-CoA N-acyltransferases (Nat)"/>
    <property type="match status" value="1"/>
</dbReference>
<dbReference type="STRING" id="1144748.KS2013_1987"/>
<dbReference type="CDD" id="cd04301">
    <property type="entry name" value="NAT_SF"/>
    <property type="match status" value="1"/>
</dbReference>
<gene>
    <name evidence="2" type="ORF">KS2013_1987</name>
</gene>
<proteinExistence type="predicted"/>